<dbReference type="Pfam" id="PF00487">
    <property type="entry name" value="FA_desaturase"/>
    <property type="match status" value="1"/>
</dbReference>
<sequence>MAEYLDEAHAREIASLRTTFTARTEWPTWLLIVVIHGGWFAIVWCLHTGVLSMMAATPLLIVVCAWHMSLQHELLHGHPTRSARINRLLGSMPFAIWYPYAIYRDTHIVHHRDVGLTEPNVDPESNYVLHEQWMNAMAWQRALWRMRKSFAGRLIVGPPLSVVTLLAGAFDEWRRGDRRYASTWIIHAALVTMLLALLQFYAGIPWWYYLLAVTWPALSLAMIRSLYEHRPARDPKHRTVINEAGPLMRLLYLNNNYHLVHHDLPHLPWYHLPYAYRIRRDGYSARNGGFLIRGGYWELFKRYFVHETDFPVYPRQPPPFTRSPYSSTRLRRGP</sequence>
<name>V5YP15_9BURK</name>
<keyword evidence="3" id="KW-0614">Plasmid</keyword>
<feature type="transmembrane region" description="Helical" evidence="1">
    <location>
        <begin position="26"/>
        <end position="46"/>
    </location>
</feature>
<keyword evidence="1" id="KW-0472">Membrane</keyword>
<dbReference type="RefSeq" id="WP_023842684.1">
    <property type="nucleotide sequence ID" value="NC_022995.1"/>
</dbReference>
<feature type="transmembrane region" description="Helical" evidence="1">
    <location>
        <begin position="207"/>
        <end position="227"/>
    </location>
</feature>
<feature type="domain" description="Fatty acid desaturase" evidence="2">
    <location>
        <begin position="55"/>
        <end position="284"/>
    </location>
</feature>
<dbReference type="CDD" id="cd03509">
    <property type="entry name" value="DesA_FADS-like"/>
    <property type="match status" value="1"/>
</dbReference>
<proteinExistence type="predicted"/>
<dbReference type="InterPro" id="IPR005804">
    <property type="entry name" value="FA_desaturase_dom"/>
</dbReference>
<protein>
    <submittedName>
        <fullName evidence="3">Fatty acid desaturase</fullName>
    </submittedName>
</protein>
<dbReference type="EMBL" id="AB853026">
    <property type="protein sequence ID" value="BAO19142.1"/>
    <property type="molecule type" value="Genomic_DNA"/>
</dbReference>
<reference evidence="3" key="1">
    <citation type="journal article" date="2014" name="Microbiology">
        <title>A 2,4-dichlorophenoxyacetic acid degradation plasmid pM7012 discloses distribution of an unclassified megaplasmid group across bacterial species.</title>
        <authorList>
            <person name="Sakai Y."/>
            <person name="Ogawa N."/>
            <person name="Shimomura Y."/>
            <person name="Fujii T."/>
        </authorList>
    </citation>
    <scope>NUCLEOTIDE SEQUENCE</scope>
    <source>
        <strain evidence="3">M701</strain>
    </source>
</reference>
<geneLocation type="plasmid" evidence="3">
    <name>pM7012</name>
</geneLocation>
<dbReference type="AlphaFoldDB" id="V5YP15"/>
<accession>V5YP15</accession>
<evidence type="ECO:0000313" key="3">
    <source>
        <dbReference type="EMBL" id="BAO19142.1"/>
    </source>
</evidence>
<keyword evidence="1" id="KW-0812">Transmembrane</keyword>
<reference evidence="3" key="2">
    <citation type="submission" date="2024-06" db="EMBL/GenBank/DDBJ databases">
        <authorList>
            <person name="Sakai Y."/>
            <person name="Fujii T."/>
        </authorList>
    </citation>
    <scope>NUCLEOTIDE SEQUENCE</scope>
    <source>
        <strain evidence="3">M701</strain>
        <plasmid evidence="3">pM7012</plasmid>
    </source>
</reference>
<feature type="transmembrane region" description="Helical" evidence="1">
    <location>
        <begin position="182"/>
        <end position="201"/>
    </location>
</feature>
<dbReference type="GO" id="GO:0006629">
    <property type="term" value="P:lipid metabolic process"/>
    <property type="evidence" value="ECO:0007669"/>
    <property type="project" value="InterPro"/>
</dbReference>
<organism evidence="3">
    <name type="scientific">Burkholderia sp. M701</name>
    <dbReference type="NCBI Taxonomy" id="326454"/>
    <lineage>
        <taxon>Bacteria</taxon>
        <taxon>Pseudomonadati</taxon>
        <taxon>Pseudomonadota</taxon>
        <taxon>Betaproteobacteria</taxon>
        <taxon>Burkholderiales</taxon>
        <taxon>Burkholderiaceae</taxon>
        <taxon>Burkholderia</taxon>
    </lineage>
</organism>
<evidence type="ECO:0000256" key="1">
    <source>
        <dbReference type="SAM" id="Phobius"/>
    </source>
</evidence>
<keyword evidence="1" id="KW-1133">Transmembrane helix</keyword>
<evidence type="ECO:0000259" key="2">
    <source>
        <dbReference type="Pfam" id="PF00487"/>
    </source>
</evidence>